<accession>K7G3D8</accession>
<dbReference type="InterPro" id="IPR017452">
    <property type="entry name" value="GPCR_Rhodpsn_7TM"/>
</dbReference>
<dbReference type="GO" id="GO:0004984">
    <property type="term" value="F:olfactory receptor activity"/>
    <property type="evidence" value="ECO:0007669"/>
    <property type="project" value="InterPro"/>
</dbReference>
<evidence type="ECO:0000256" key="9">
    <source>
        <dbReference type="RuleBase" id="RU000688"/>
    </source>
</evidence>
<feature type="transmembrane region" description="Helical" evidence="10">
    <location>
        <begin position="238"/>
        <end position="261"/>
    </location>
</feature>
<feature type="domain" description="G-protein coupled receptors family 1 profile" evidence="11">
    <location>
        <begin position="43"/>
        <end position="291"/>
    </location>
</feature>
<keyword evidence="4 9" id="KW-0812">Transmembrane</keyword>
<protein>
    <recommendedName>
        <fullName evidence="10">Olfactory receptor</fullName>
    </recommendedName>
</protein>
<reference evidence="12" key="4">
    <citation type="submission" date="2025-09" db="UniProtKB">
        <authorList>
            <consortium name="Ensembl"/>
        </authorList>
    </citation>
    <scope>IDENTIFICATION</scope>
</reference>
<feature type="transmembrane region" description="Helical" evidence="10">
    <location>
        <begin position="63"/>
        <end position="82"/>
    </location>
</feature>
<evidence type="ECO:0000256" key="4">
    <source>
        <dbReference type="ARBA" id="ARBA00022692"/>
    </source>
</evidence>
<dbReference type="eggNOG" id="ENOG502RTX8">
    <property type="taxonomic scope" value="Eukaryota"/>
</dbReference>
<comment type="similarity">
    <text evidence="9">Belongs to the G-protein coupled receptor 1 family.</text>
</comment>
<feature type="transmembrane region" description="Helical" evidence="10">
    <location>
        <begin position="102"/>
        <end position="121"/>
    </location>
</feature>
<keyword evidence="3 10" id="KW-0716">Sensory transduction</keyword>
<evidence type="ECO:0000256" key="7">
    <source>
        <dbReference type="ARBA" id="ARBA00023136"/>
    </source>
</evidence>
<evidence type="ECO:0000256" key="8">
    <source>
        <dbReference type="ARBA" id="ARBA00023224"/>
    </source>
</evidence>
<dbReference type="EMBL" id="AGCU01044880">
    <property type="status" value="NOT_ANNOTATED_CDS"/>
    <property type="molecule type" value="Genomic_DNA"/>
</dbReference>
<comment type="subcellular location">
    <subcellularLocation>
        <location evidence="1 10">Cell membrane</location>
        <topology evidence="1 10">Multi-pass membrane protein</topology>
    </subcellularLocation>
</comment>
<dbReference type="HOGENOM" id="CLU_012526_0_1_1"/>
<keyword evidence="9" id="KW-0297">G-protein coupled receptor</keyword>
<keyword evidence="7 10" id="KW-0472">Membrane</keyword>
<evidence type="ECO:0000259" key="11">
    <source>
        <dbReference type="PROSITE" id="PS50262"/>
    </source>
</evidence>
<sequence>AEMPGGNRTVVTHFILLGFSNLSELQLLLFVLVLVSYIITLVGNTLIMVLTTLDRSLHTPMYFFLRSLSFLEVCYTSVTLPKLLAGLLDNRSISFTGCATQLYFYLFFATAECYLLAAMAYDRYMAISHPLHYSAVMGDRVCLLLVAGSYLAGVPVSFGQTTLIFSLPFCGPNEIQHFFCDIPPLLTLACADTSLTEAEGFVVAVLVVLAPFLLILVSYAHILATILKMSSSEGRRKAFSTCSSHLLVVTVFFGSGSFIYFRPKSSYGGDGDRVSALLYVVLTPTLNPVIYSLRNQEVKRAARRALGRSVSNLQG</sequence>
<feature type="transmembrane region" description="Helical" evidence="10">
    <location>
        <begin position="27"/>
        <end position="51"/>
    </location>
</feature>
<reference evidence="13" key="2">
    <citation type="journal article" date="2013" name="Nat. Genet.">
        <title>The draft genomes of soft-shell turtle and green sea turtle yield insights into the development and evolution of the turtle-specific body plan.</title>
        <authorList>
            <person name="Wang Z."/>
            <person name="Pascual-Anaya J."/>
            <person name="Zadissa A."/>
            <person name="Li W."/>
            <person name="Niimura Y."/>
            <person name="Huang Z."/>
            <person name="Li C."/>
            <person name="White S."/>
            <person name="Xiong Z."/>
            <person name="Fang D."/>
            <person name="Wang B."/>
            <person name="Ming Y."/>
            <person name="Chen Y."/>
            <person name="Zheng Y."/>
            <person name="Kuraku S."/>
            <person name="Pignatelli M."/>
            <person name="Herrero J."/>
            <person name="Beal K."/>
            <person name="Nozawa M."/>
            <person name="Li Q."/>
            <person name="Wang J."/>
            <person name="Zhang H."/>
            <person name="Yu L."/>
            <person name="Shigenobu S."/>
            <person name="Wang J."/>
            <person name="Liu J."/>
            <person name="Flicek P."/>
            <person name="Searle S."/>
            <person name="Wang J."/>
            <person name="Kuratani S."/>
            <person name="Yin Y."/>
            <person name="Aken B."/>
            <person name="Zhang G."/>
            <person name="Irie N."/>
        </authorList>
    </citation>
    <scope>NUCLEOTIDE SEQUENCE [LARGE SCALE GENOMIC DNA]</scope>
    <source>
        <strain evidence="13">Daiwa-1</strain>
    </source>
</reference>
<dbReference type="SUPFAM" id="SSF81321">
    <property type="entry name" value="Family A G protein-coupled receptor-like"/>
    <property type="match status" value="1"/>
</dbReference>
<evidence type="ECO:0000256" key="3">
    <source>
        <dbReference type="ARBA" id="ARBA00022606"/>
    </source>
</evidence>
<dbReference type="PRINTS" id="PR00245">
    <property type="entry name" value="OLFACTORYR"/>
</dbReference>
<dbReference type="Ensembl" id="ENSPSIT00000014870.1">
    <property type="protein sequence ID" value="ENSPSIP00000014799.1"/>
    <property type="gene ID" value="ENSPSIG00000013246.1"/>
</dbReference>
<dbReference type="GeneTree" id="ENSGT01150000286970"/>
<dbReference type="GO" id="GO:0005886">
    <property type="term" value="C:plasma membrane"/>
    <property type="evidence" value="ECO:0007669"/>
    <property type="project" value="UniProtKB-SubCell"/>
</dbReference>
<dbReference type="PANTHER" id="PTHR26453">
    <property type="entry name" value="OLFACTORY RECEPTOR"/>
    <property type="match status" value="1"/>
</dbReference>
<proteinExistence type="inferred from homology"/>
<evidence type="ECO:0000313" key="13">
    <source>
        <dbReference type="Proteomes" id="UP000007267"/>
    </source>
</evidence>
<dbReference type="OMA" id="CLEICFT"/>
<keyword evidence="2 10" id="KW-1003">Cell membrane</keyword>
<dbReference type="GO" id="GO:0004930">
    <property type="term" value="F:G protein-coupled receptor activity"/>
    <property type="evidence" value="ECO:0007669"/>
    <property type="project" value="UniProtKB-KW"/>
</dbReference>
<keyword evidence="8 9" id="KW-0807">Transducer</keyword>
<keyword evidence="6 10" id="KW-1133">Transmembrane helix</keyword>
<dbReference type="SMART" id="SM01381">
    <property type="entry name" value="7TM_GPCR_Srsx"/>
    <property type="match status" value="1"/>
</dbReference>
<dbReference type="PROSITE" id="PS00237">
    <property type="entry name" value="G_PROTEIN_RECEP_F1_1"/>
    <property type="match status" value="1"/>
</dbReference>
<organism evidence="12 13">
    <name type="scientific">Pelodiscus sinensis</name>
    <name type="common">Chinese softshell turtle</name>
    <name type="synonym">Trionyx sinensis</name>
    <dbReference type="NCBI Taxonomy" id="13735"/>
    <lineage>
        <taxon>Eukaryota</taxon>
        <taxon>Metazoa</taxon>
        <taxon>Chordata</taxon>
        <taxon>Craniata</taxon>
        <taxon>Vertebrata</taxon>
        <taxon>Euteleostomi</taxon>
        <taxon>Archelosauria</taxon>
        <taxon>Testudinata</taxon>
        <taxon>Testudines</taxon>
        <taxon>Cryptodira</taxon>
        <taxon>Trionychia</taxon>
        <taxon>Trionychidae</taxon>
        <taxon>Pelodiscus</taxon>
    </lineage>
</organism>
<dbReference type="PRINTS" id="PR00237">
    <property type="entry name" value="GPCRRHODOPSN"/>
</dbReference>
<dbReference type="InterPro" id="IPR000276">
    <property type="entry name" value="GPCR_Rhodpsn"/>
</dbReference>
<feature type="transmembrane region" description="Helical" evidence="10">
    <location>
        <begin position="201"/>
        <end position="226"/>
    </location>
</feature>
<dbReference type="InterPro" id="IPR000725">
    <property type="entry name" value="Olfact_rcpt"/>
</dbReference>
<keyword evidence="13" id="KW-1185">Reference proteome</keyword>
<dbReference type="AlphaFoldDB" id="K7G3D8"/>
<name>K7G3D8_PELSI</name>
<dbReference type="Proteomes" id="UP000007267">
    <property type="component" value="Unassembled WGS sequence"/>
</dbReference>
<evidence type="ECO:0000256" key="10">
    <source>
        <dbReference type="RuleBase" id="RU363047"/>
    </source>
</evidence>
<evidence type="ECO:0000256" key="2">
    <source>
        <dbReference type="ARBA" id="ARBA00022475"/>
    </source>
</evidence>
<dbReference type="CDD" id="cd15225">
    <property type="entry name" value="7tmA_OR10A-like"/>
    <property type="match status" value="1"/>
</dbReference>
<dbReference type="Gene3D" id="1.20.1070.10">
    <property type="entry name" value="Rhodopsin 7-helix transmembrane proteins"/>
    <property type="match status" value="1"/>
</dbReference>
<evidence type="ECO:0000256" key="6">
    <source>
        <dbReference type="ARBA" id="ARBA00022989"/>
    </source>
</evidence>
<dbReference type="PROSITE" id="PS50262">
    <property type="entry name" value="G_PROTEIN_RECEP_F1_2"/>
    <property type="match status" value="1"/>
</dbReference>
<feature type="transmembrane region" description="Helical" evidence="10">
    <location>
        <begin position="273"/>
        <end position="293"/>
    </location>
</feature>
<dbReference type="EMBL" id="AGCU01044881">
    <property type="status" value="NOT_ANNOTATED_CDS"/>
    <property type="molecule type" value="Genomic_DNA"/>
</dbReference>
<evidence type="ECO:0000313" key="12">
    <source>
        <dbReference type="Ensembl" id="ENSPSIP00000014799.1"/>
    </source>
</evidence>
<feature type="transmembrane region" description="Helical" evidence="10">
    <location>
        <begin position="141"/>
        <end position="158"/>
    </location>
</feature>
<keyword evidence="9" id="KW-0675">Receptor</keyword>
<dbReference type="FunFam" id="1.20.1070.10:FF:000001">
    <property type="entry name" value="Olfactory receptor"/>
    <property type="match status" value="1"/>
</dbReference>
<reference evidence="13" key="1">
    <citation type="submission" date="2011-10" db="EMBL/GenBank/DDBJ databases">
        <authorList>
            <consortium name="Soft-shell Turtle Genome Consortium"/>
        </authorList>
    </citation>
    <scope>NUCLEOTIDE SEQUENCE [LARGE SCALE GENOMIC DNA]</scope>
    <source>
        <strain evidence="13">Daiwa-1</strain>
    </source>
</reference>
<dbReference type="Pfam" id="PF13853">
    <property type="entry name" value="7tm_4"/>
    <property type="match status" value="1"/>
</dbReference>
<evidence type="ECO:0000256" key="5">
    <source>
        <dbReference type="ARBA" id="ARBA00022725"/>
    </source>
</evidence>
<evidence type="ECO:0000256" key="1">
    <source>
        <dbReference type="ARBA" id="ARBA00004651"/>
    </source>
</evidence>
<reference evidence="12" key="3">
    <citation type="submission" date="2025-08" db="UniProtKB">
        <authorList>
            <consortium name="Ensembl"/>
        </authorList>
    </citation>
    <scope>IDENTIFICATION</scope>
</reference>
<keyword evidence="5 10" id="KW-0552">Olfaction</keyword>